<protein>
    <submittedName>
        <fullName evidence="1">Uncharacterized protein</fullName>
    </submittedName>
</protein>
<proteinExistence type="predicted"/>
<sequence length="102" mass="11552">MATLAFTGTGVCPPGHWEGLCCSFLPPSFPRSGMRPLYLIYRTRKRDDISSHGECWVINGWARGWKVMHSFLQGCFMALPYIMGSFGKLHGWRIQQKSDAVN</sequence>
<evidence type="ECO:0000313" key="2">
    <source>
        <dbReference type="Proteomes" id="UP000499080"/>
    </source>
</evidence>
<evidence type="ECO:0000313" key="1">
    <source>
        <dbReference type="EMBL" id="GBM89694.1"/>
    </source>
</evidence>
<dbReference type="EMBL" id="BGPR01003564">
    <property type="protein sequence ID" value="GBM89694.1"/>
    <property type="molecule type" value="Genomic_DNA"/>
</dbReference>
<gene>
    <name evidence="1" type="ORF">AVEN_173208_1</name>
</gene>
<name>A0A4Y2JID6_ARAVE</name>
<dbReference type="AlphaFoldDB" id="A0A4Y2JID6"/>
<keyword evidence="2" id="KW-1185">Reference proteome</keyword>
<reference evidence="1 2" key="1">
    <citation type="journal article" date="2019" name="Sci. Rep.">
        <title>Orb-weaving spider Araneus ventricosus genome elucidates the spidroin gene catalogue.</title>
        <authorList>
            <person name="Kono N."/>
            <person name="Nakamura H."/>
            <person name="Ohtoshi R."/>
            <person name="Moran D.A.P."/>
            <person name="Shinohara A."/>
            <person name="Yoshida Y."/>
            <person name="Fujiwara M."/>
            <person name="Mori M."/>
            <person name="Tomita M."/>
            <person name="Arakawa K."/>
        </authorList>
    </citation>
    <scope>NUCLEOTIDE SEQUENCE [LARGE SCALE GENOMIC DNA]</scope>
</reference>
<dbReference type="Proteomes" id="UP000499080">
    <property type="component" value="Unassembled WGS sequence"/>
</dbReference>
<organism evidence="1 2">
    <name type="scientific">Araneus ventricosus</name>
    <name type="common">Orbweaver spider</name>
    <name type="synonym">Epeira ventricosa</name>
    <dbReference type="NCBI Taxonomy" id="182803"/>
    <lineage>
        <taxon>Eukaryota</taxon>
        <taxon>Metazoa</taxon>
        <taxon>Ecdysozoa</taxon>
        <taxon>Arthropoda</taxon>
        <taxon>Chelicerata</taxon>
        <taxon>Arachnida</taxon>
        <taxon>Araneae</taxon>
        <taxon>Araneomorphae</taxon>
        <taxon>Entelegynae</taxon>
        <taxon>Araneoidea</taxon>
        <taxon>Araneidae</taxon>
        <taxon>Araneus</taxon>
    </lineage>
</organism>
<comment type="caution">
    <text evidence="1">The sequence shown here is derived from an EMBL/GenBank/DDBJ whole genome shotgun (WGS) entry which is preliminary data.</text>
</comment>
<accession>A0A4Y2JID6</accession>